<evidence type="ECO:0000313" key="5">
    <source>
        <dbReference type="Proteomes" id="UP000510822"/>
    </source>
</evidence>
<dbReference type="PANTHER" id="PTHR35936">
    <property type="entry name" value="MEMBRANE-BOUND LYTIC MUREIN TRANSGLYCOSYLASE F"/>
    <property type="match status" value="1"/>
</dbReference>
<dbReference type="InterPro" id="IPR001638">
    <property type="entry name" value="Solute-binding_3/MltF_N"/>
</dbReference>
<gene>
    <name evidence="4" type="ORF">HZU75_15875</name>
</gene>
<dbReference type="Pfam" id="PF00497">
    <property type="entry name" value="SBP_bac_3"/>
    <property type="match status" value="1"/>
</dbReference>
<feature type="chain" id="PRO_5028858720" evidence="2">
    <location>
        <begin position="21"/>
        <end position="262"/>
    </location>
</feature>
<organism evidence="4 5">
    <name type="scientific">Chitinibacter fontanus</name>
    <dbReference type="NCBI Taxonomy" id="1737446"/>
    <lineage>
        <taxon>Bacteria</taxon>
        <taxon>Pseudomonadati</taxon>
        <taxon>Pseudomonadota</taxon>
        <taxon>Betaproteobacteria</taxon>
        <taxon>Neisseriales</taxon>
        <taxon>Chitinibacteraceae</taxon>
        <taxon>Chitinibacter</taxon>
    </lineage>
</organism>
<dbReference type="SUPFAM" id="SSF53850">
    <property type="entry name" value="Periplasmic binding protein-like II"/>
    <property type="match status" value="1"/>
</dbReference>
<evidence type="ECO:0000256" key="2">
    <source>
        <dbReference type="SAM" id="SignalP"/>
    </source>
</evidence>
<dbReference type="EMBL" id="CP058952">
    <property type="protein sequence ID" value="QLI82879.1"/>
    <property type="molecule type" value="Genomic_DNA"/>
</dbReference>
<dbReference type="RefSeq" id="WP_180306953.1">
    <property type="nucleotide sequence ID" value="NZ_CP058952.1"/>
</dbReference>
<evidence type="ECO:0000256" key="1">
    <source>
        <dbReference type="ARBA" id="ARBA00022729"/>
    </source>
</evidence>
<feature type="signal peptide" evidence="2">
    <location>
        <begin position="1"/>
        <end position="20"/>
    </location>
</feature>
<accession>A0A7D5VBB7</accession>
<sequence length="262" mass="29512">MPFRPLTAIVALLLSLPVNADNPISVTIYGDEAYPPYSFVEAGEFKGIYVDYLRKLSQRVQGYRINIKPIPWKRGLAMLKTGEAFALFPPYQFADRDYIHPYSLPLNKESIVITCSSTVMTHPRREFQSDFSDVTLGINGGYLLSESLQAAIKLKQIHIDEARGNEINIRKLAAGRIGCYVNDRLSIHYALSKLKADPRADATIKELKLIDTVEIASQTAYIAYSAVTNLPYKADFIDKLNTAIRESEKQNELKALIDTYTR</sequence>
<dbReference type="PANTHER" id="PTHR35936:SF25">
    <property type="entry name" value="ABC TRANSPORTER SUBSTRATE-BINDING PROTEIN"/>
    <property type="match status" value="1"/>
</dbReference>
<feature type="domain" description="Solute-binding protein family 3/N-terminal" evidence="3">
    <location>
        <begin position="27"/>
        <end position="260"/>
    </location>
</feature>
<keyword evidence="1 2" id="KW-0732">Signal</keyword>
<reference evidence="4 5" key="1">
    <citation type="journal article" date="2016" name="Int. J. Syst. Evol. Microbiol.">
        <title>Chitinibacter fontanus sp. nov., isolated from a spring.</title>
        <authorList>
            <person name="Sheu S.Y."/>
            <person name="Li Y.S."/>
            <person name="Young C.C."/>
            <person name="Chen W.M."/>
        </authorList>
    </citation>
    <scope>NUCLEOTIDE SEQUENCE [LARGE SCALE GENOMIC DNA]</scope>
    <source>
        <strain evidence="4 5">STM-7</strain>
    </source>
</reference>
<dbReference type="Gene3D" id="3.40.190.10">
    <property type="entry name" value="Periplasmic binding protein-like II"/>
    <property type="match status" value="2"/>
</dbReference>
<evidence type="ECO:0000259" key="3">
    <source>
        <dbReference type="Pfam" id="PF00497"/>
    </source>
</evidence>
<dbReference type="AlphaFoldDB" id="A0A7D5VBB7"/>
<name>A0A7D5VBB7_9NEIS</name>
<dbReference type="Proteomes" id="UP000510822">
    <property type="component" value="Chromosome"/>
</dbReference>
<protein>
    <submittedName>
        <fullName evidence="4">Transporter substrate-binding domain-containing protein</fullName>
    </submittedName>
</protein>
<dbReference type="KEGG" id="cfon:HZU75_15875"/>
<evidence type="ECO:0000313" key="4">
    <source>
        <dbReference type="EMBL" id="QLI82879.1"/>
    </source>
</evidence>
<proteinExistence type="predicted"/>
<keyword evidence="5" id="KW-1185">Reference proteome</keyword>